<dbReference type="GO" id="GO:0006954">
    <property type="term" value="P:inflammatory response"/>
    <property type="evidence" value="ECO:0007669"/>
    <property type="project" value="UniProtKB-KW"/>
</dbReference>
<dbReference type="OMA" id="QQYHAEG"/>
<evidence type="ECO:0000313" key="9">
    <source>
        <dbReference type="Proteomes" id="UP000005207"/>
    </source>
</evidence>
<dbReference type="InParanoid" id="A0A669BCS4"/>
<gene>
    <name evidence="8" type="primary">LOC102078488</name>
</gene>
<dbReference type="Proteomes" id="UP000005207">
    <property type="component" value="Linkage group LG23"/>
</dbReference>
<reference evidence="8" key="3">
    <citation type="submission" date="2025-09" db="UniProtKB">
        <authorList>
            <consortium name="Ensembl"/>
        </authorList>
    </citation>
    <scope>IDENTIFICATION</scope>
</reference>
<keyword evidence="5" id="KW-0395">Inflammatory response</keyword>
<feature type="domain" description="CARD" evidence="6">
    <location>
        <begin position="122"/>
        <end position="205"/>
    </location>
</feature>
<dbReference type="PANTHER" id="PTHR46985:SF2">
    <property type="entry name" value="APOPTOSIS-ASSOCIATED SPECK-LIKE PROTEIN CONTAINING A CARD"/>
    <property type="match status" value="1"/>
</dbReference>
<dbReference type="Gene3D" id="1.10.533.10">
    <property type="entry name" value="Death Domain, Fas"/>
    <property type="match status" value="3"/>
</dbReference>
<dbReference type="Pfam" id="PF00619">
    <property type="entry name" value="CARD"/>
    <property type="match status" value="1"/>
</dbReference>
<dbReference type="Pfam" id="PF02758">
    <property type="entry name" value="PYRIN"/>
    <property type="match status" value="1"/>
</dbReference>
<reference evidence="9" key="1">
    <citation type="submission" date="2012-01" db="EMBL/GenBank/DDBJ databases">
        <title>The Genome Sequence of Oreochromis niloticus (Nile Tilapia).</title>
        <authorList>
            <consortium name="Broad Institute Genome Assembly Team"/>
            <consortium name="Broad Institute Sequencing Platform"/>
            <person name="Di Palma F."/>
            <person name="Johnson J."/>
            <person name="Lander E.S."/>
            <person name="Lindblad-Toh K."/>
        </authorList>
    </citation>
    <scope>NUCLEOTIDE SEQUENCE [LARGE SCALE GENOMIC DNA]</scope>
</reference>
<keyword evidence="4" id="KW-0391">Immunity</keyword>
<evidence type="ECO:0000256" key="3">
    <source>
        <dbReference type="ARBA" id="ARBA00022588"/>
    </source>
</evidence>
<dbReference type="PANTHER" id="PTHR46985">
    <property type="entry name" value="NACHT, LRR AND PYD DOMAINS-CONTAINING PROTEIN 1"/>
    <property type="match status" value="1"/>
</dbReference>
<dbReference type="Pfam" id="PF13553">
    <property type="entry name" value="FIIND"/>
    <property type="match status" value="1"/>
</dbReference>
<dbReference type="GO" id="GO:0045087">
    <property type="term" value="P:innate immune response"/>
    <property type="evidence" value="ECO:0007669"/>
    <property type="project" value="UniProtKB-KW"/>
</dbReference>
<evidence type="ECO:0000256" key="4">
    <source>
        <dbReference type="ARBA" id="ARBA00022859"/>
    </source>
</evidence>
<dbReference type="SMART" id="SM01289">
    <property type="entry name" value="PYRIN"/>
    <property type="match status" value="2"/>
</dbReference>
<dbReference type="InterPro" id="IPR011029">
    <property type="entry name" value="DEATH-like_dom_sf"/>
</dbReference>
<evidence type="ECO:0000256" key="1">
    <source>
        <dbReference type="ARBA" id="ARBA00004514"/>
    </source>
</evidence>
<dbReference type="Ensembl" id="ENSONIT00000044649.1">
    <property type="protein sequence ID" value="ENSONIP00000033311.1"/>
    <property type="gene ID" value="ENSONIG00000033419.1"/>
</dbReference>
<evidence type="ECO:0000259" key="6">
    <source>
        <dbReference type="PROSITE" id="PS50209"/>
    </source>
</evidence>
<dbReference type="GeneTree" id="ENSGT00940000178015"/>
<dbReference type="AlphaFoldDB" id="A0A669BCS4"/>
<dbReference type="PROSITE" id="PS50209">
    <property type="entry name" value="CARD"/>
    <property type="match status" value="1"/>
</dbReference>
<dbReference type="InterPro" id="IPR001315">
    <property type="entry name" value="CARD"/>
</dbReference>
<name>A0A669BCS4_ORENI</name>
<evidence type="ECO:0008006" key="10">
    <source>
        <dbReference type="Google" id="ProtNLM"/>
    </source>
</evidence>
<comment type="subcellular location">
    <subcellularLocation>
        <location evidence="1">Cytoplasm</location>
        <location evidence="1">Cytosol</location>
    </subcellularLocation>
</comment>
<accession>A0A669BCS4</accession>
<evidence type="ECO:0000259" key="7">
    <source>
        <dbReference type="PROSITE" id="PS51830"/>
    </source>
</evidence>
<dbReference type="InterPro" id="IPR004020">
    <property type="entry name" value="DAPIN"/>
</dbReference>
<evidence type="ECO:0000256" key="2">
    <source>
        <dbReference type="ARBA" id="ARBA00022490"/>
    </source>
</evidence>
<keyword evidence="9" id="KW-1185">Reference proteome</keyword>
<evidence type="ECO:0000313" key="8">
    <source>
        <dbReference type="Ensembl" id="ENSONIP00000033311.1"/>
    </source>
</evidence>
<dbReference type="GO" id="GO:0042981">
    <property type="term" value="P:regulation of apoptotic process"/>
    <property type="evidence" value="ECO:0007669"/>
    <property type="project" value="InterPro"/>
</dbReference>
<proteinExistence type="predicted"/>
<evidence type="ECO:0000256" key="5">
    <source>
        <dbReference type="ARBA" id="ARBA00023198"/>
    </source>
</evidence>
<dbReference type="InterPro" id="IPR051249">
    <property type="entry name" value="NLRP_Inflammasome"/>
</dbReference>
<dbReference type="Pfam" id="PF23679">
    <property type="entry name" value="UPA-FIIND"/>
    <property type="match status" value="1"/>
</dbReference>
<dbReference type="CDD" id="cd01671">
    <property type="entry name" value="CARD"/>
    <property type="match status" value="1"/>
</dbReference>
<reference evidence="8" key="2">
    <citation type="submission" date="2025-08" db="UniProtKB">
        <authorList>
            <consortium name="Ensembl"/>
        </authorList>
    </citation>
    <scope>IDENTIFICATION</scope>
</reference>
<keyword evidence="2" id="KW-0963">Cytoplasm</keyword>
<feature type="domain" description="FIIND" evidence="7">
    <location>
        <begin position="308"/>
        <end position="585"/>
    </location>
</feature>
<dbReference type="SUPFAM" id="SSF47986">
    <property type="entry name" value="DEATH domain"/>
    <property type="match status" value="2"/>
</dbReference>
<keyword evidence="3" id="KW-0399">Innate immunity</keyword>
<protein>
    <recommendedName>
        <fullName evidence="10">CARD domain-containing protein</fullName>
    </recommendedName>
</protein>
<dbReference type="InterPro" id="IPR025307">
    <property type="entry name" value="FIIND_dom"/>
</dbReference>
<dbReference type="PROSITE" id="PS51830">
    <property type="entry name" value="FIIND"/>
    <property type="match status" value="1"/>
</dbReference>
<dbReference type="GO" id="GO:0005829">
    <property type="term" value="C:cytosol"/>
    <property type="evidence" value="ECO:0007669"/>
    <property type="project" value="UniProtKB-SubCell"/>
</dbReference>
<sequence>MGDMLETVQVWDSPNTPVEEGKEDVLLRELSKLPIVELWRIQWGLSQSALLQDFPPIPPRWLRSADACSTAKTMMRCYQEDRAPAVLAAVQTLISGNHQVRPVRFTMIPLRPESDLKPVQGFVKTQRRKLISRIQRPGPILEALQCCRIFNTSEREAIAIYGACKDRNRALVDLLLRKGEEAQKVFYHALGQSEPFLLQELEEDHIRGKNASDSVVIMEMLEFLVTDELKCFQWLVNKYMTAESHSPIGGEQLEHADRRTTWRLLEKLFGSNRAERVAMEILMKIVPMLCLYFQAEAVTSLTYSDIRLETNTPQVEITPEVSEDGSIFRLRCQQPGVFRCSLTGLVLEGFGDVVYEMVPWDVDFLSSKGLQVAGALFRFHLLTGSFQRLHLPHCQLLSDGGRHFLSVAHVTGDCVDFITPGQVTDSHVTVDISGFSCFGLVTPAPSDQIAGLVLIFSQPTNSTLFILLLPRNVCLTQVRKEWKRRIGAEYIEAIPDCELIPNHTYKLIGEPVTVIQPETSKFVNFRDYNNFLPSFQVQLKAGATQVRLQLRSHVAGSRLIGWLFGNKECEVWARVIQLKGNSHYM</sequence>
<organism evidence="8 9">
    <name type="scientific">Oreochromis niloticus</name>
    <name type="common">Nile tilapia</name>
    <name type="synonym">Tilapia nilotica</name>
    <dbReference type="NCBI Taxonomy" id="8128"/>
    <lineage>
        <taxon>Eukaryota</taxon>
        <taxon>Metazoa</taxon>
        <taxon>Chordata</taxon>
        <taxon>Craniata</taxon>
        <taxon>Vertebrata</taxon>
        <taxon>Euteleostomi</taxon>
        <taxon>Actinopterygii</taxon>
        <taxon>Neopterygii</taxon>
        <taxon>Teleostei</taxon>
        <taxon>Neoteleostei</taxon>
        <taxon>Acanthomorphata</taxon>
        <taxon>Ovalentaria</taxon>
        <taxon>Cichlomorphae</taxon>
        <taxon>Cichliformes</taxon>
        <taxon>Cichlidae</taxon>
        <taxon>African cichlids</taxon>
        <taxon>Pseudocrenilabrinae</taxon>
        <taxon>Oreochromini</taxon>
        <taxon>Oreochromis</taxon>
    </lineage>
</organism>